<evidence type="ECO:0000256" key="2">
    <source>
        <dbReference type="ARBA" id="ARBA00006356"/>
    </source>
</evidence>
<evidence type="ECO:0000313" key="9">
    <source>
        <dbReference type="WBParaSite" id="PSAMB.scaffold2694size21766.g18760.t1"/>
    </source>
</evidence>
<keyword evidence="5" id="KW-0027">Amidation</keyword>
<evidence type="ECO:0000256" key="7">
    <source>
        <dbReference type="SAM" id="SignalP"/>
    </source>
</evidence>
<name>A0A914VX55_9BILA</name>
<protein>
    <submittedName>
        <fullName evidence="9">Uncharacterized protein</fullName>
    </submittedName>
</protein>
<reference evidence="9" key="1">
    <citation type="submission" date="2022-11" db="UniProtKB">
        <authorList>
            <consortium name="WormBaseParasite"/>
        </authorList>
    </citation>
    <scope>IDENTIFICATION</scope>
</reference>
<dbReference type="PANTHER" id="PTHR20986">
    <property type="entry name" value="FMRFAMIDE-RELATED PEPTIDES"/>
    <property type="match status" value="1"/>
</dbReference>
<sequence>MSNHFFLLTISSLCLQLCCDPALARPQWQSTIADVQRSIDAARDDMECFRTVGESCQDAELGLTGQCPCDLGLQCVYNVCVPVYTNNEPSNVEGEYLSVRENRTSSSACPTMYGRLIEVAFVALSCAQIVLSQDAAAAAVAPEQKTDVKEQEMAELFCQQYNHLNLCKLRETLEGALVEIQYLLEGDDNASESPLGTSMEKRKSAFVRFGKRKSAFVRFGKRKSAFVRFGRSLEEAENKRKSSYIRFG</sequence>
<comment type="similarity">
    <text evidence="2">Belongs to the FARP (FMRFamide related peptide) family.</text>
</comment>
<evidence type="ECO:0000256" key="4">
    <source>
        <dbReference type="ARBA" id="ARBA00022685"/>
    </source>
</evidence>
<accession>A0A914VX55</accession>
<evidence type="ECO:0000256" key="5">
    <source>
        <dbReference type="ARBA" id="ARBA00022815"/>
    </source>
</evidence>
<evidence type="ECO:0000256" key="6">
    <source>
        <dbReference type="ARBA" id="ARBA00023320"/>
    </source>
</evidence>
<keyword evidence="7" id="KW-0732">Signal</keyword>
<dbReference type="InterPro" id="IPR051041">
    <property type="entry name" value="FMRFamide-related_np"/>
</dbReference>
<organism evidence="8 9">
    <name type="scientific">Plectus sambesii</name>
    <dbReference type="NCBI Taxonomy" id="2011161"/>
    <lineage>
        <taxon>Eukaryota</taxon>
        <taxon>Metazoa</taxon>
        <taxon>Ecdysozoa</taxon>
        <taxon>Nematoda</taxon>
        <taxon>Chromadorea</taxon>
        <taxon>Plectida</taxon>
        <taxon>Plectina</taxon>
        <taxon>Plectoidea</taxon>
        <taxon>Plectidae</taxon>
        <taxon>Plectus</taxon>
    </lineage>
</organism>
<keyword evidence="6" id="KW-0527">Neuropeptide</keyword>
<keyword evidence="3" id="KW-0964">Secreted</keyword>
<dbReference type="GO" id="GO:0005576">
    <property type="term" value="C:extracellular region"/>
    <property type="evidence" value="ECO:0007669"/>
    <property type="project" value="UniProtKB-SubCell"/>
</dbReference>
<evidence type="ECO:0000256" key="1">
    <source>
        <dbReference type="ARBA" id="ARBA00004613"/>
    </source>
</evidence>
<evidence type="ECO:0000313" key="8">
    <source>
        <dbReference type="Proteomes" id="UP000887566"/>
    </source>
</evidence>
<dbReference type="GO" id="GO:0007218">
    <property type="term" value="P:neuropeptide signaling pathway"/>
    <property type="evidence" value="ECO:0007669"/>
    <property type="project" value="UniProtKB-KW"/>
</dbReference>
<dbReference type="Proteomes" id="UP000887566">
    <property type="component" value="Unplaced"/>
</dbReference>
<keyword evidence="4" id="KW-0165">Cleavage on pair of basic residues</keyword>
<dbReference type="AlphaFoldDB" id="A0A914VX55"/>
<feature type="signal peptide" evidence="7">
    <location>
        <begin position="1"/>
        <end position="24"/>
    </location>
</feature>
<evidence type="ECO:0000256" key="3">
    <source>
        <dbReference type="ARBA" id="ARBA00022525"/>
    </source>
</evidence>
<feature type="chain" id="PRO_5036677731" evidence="7">
    <location>
        <begin position="25"/>
        <end position="248"/>
    </location>
</feature>
<dbReference type="WBParaSite" id="PSAMB.scaffold2694size21766.g18760.t1">
    <property type="protein sequence ID" value="PSAMB.scaffold2694size21766.g18760.t1"/>
    <property type="gene ID" value="PSAMB.scaffold2694size21766.g18760"/>
</dbReference>
<keyword evidence="8" id="KW-1185">Reference proteome</keyword>
<dbReference type="PANTHER" id="PTHR20986:SF24">
    <property type="entry name" value="FMRFAMIDE-LIKE NEUROPEPTIDES 1"/>
    <property type="match status" value="1"/>
</dbReference>
<proteinExistence type="inferred from homology"/>
<comment type="subcellular location">
    <subcellularLocation>
        <location evidence="1">Secreted</location>
    </subcellularLocation>
</comment>